<gene>
    <name evidence="2" type="ORF">DIT71_16225</name>
</gene>
<proteinExistence type="predicted"/>
<dbReference type="InterPro" id="IPR049021">
    <property type="entry name" value="AmiR_N"/>
</dbReference>
<dbReference type="CDD" id="cd00156">
    <property type="entry name" value="REC"/>
    <property type="match status" value="1"/>
</dbReference>
<dbReference type="Gene3D" id="1.10.10.10">
    <property type="entry name" value="Winged helix-like DNA-binding domain superfamily/Winged helix DNA-binding domain"/>
    <property type="match status" value="1"/>
</dbReference>
<feature type="domain" description="ANTAR" evidence="1">
    <location>
        <begin position="125"/>
        <end position="186"/>
    </location>
</feature>
<evidence type="ECO:0000313" key="2">
    <source>
        <dbReference type="EMBL" id="PXX89122.1"/>
    </source>
</evidence>
<keyword evidence="3" id="KW-1185">Reference proteome</keyword>
<evidence type="ECO:0000259" key="1">
    <source>
        <dbReference type="PROSITE" id="PS50921"/>
    </source>
</evidence>
<dbReference type="SMART" id="SM01012">
    <property type="entry name" value="ANTAR"/>
    <property type="match status" value="1"/>
</dbReference>
<sequence length="196" mass="21495">MKTTTSSTHPARTLLLVDCDERTEAMLCKSLQRLGIAAEALRQDQGSMPPGIVALIVELDDFESPNLLAQADAAGLPIIALSHHETLSQIQCAIRMGATAMLNKPITQTSVYTTLMMAQGLRNKLSALESDNSDLYSKLKARPLIAKSIARLMLDCGINEDEAFERVRTLSMTLNQSIEAICHDIENQSRLRRQGS</sequence>
<dbReference type="InterPro" id="IPR036388">
    <property type="entry name" value="WH-like_DNA-bd_sf"/>
</dbReference>
<dbReference type="Pfam" id="PF21332">
    <property type="entry name" value="AmiR_N"/>
    <property type="match status" value="1"/>
</dbReference>
<protein>
    <submittedName>
        <fullName evidence="2">Response regulator</fullName>
    </submittedName>
</protein>
<organism evidence="2 3">
    <name type="scientific">Marinobacter vulgaris</name>
    <dbReference type="NCBI Taxonomy" id="1928331"/>
    <lineage>
        <taxon>Bacteria</taxon>
        <taxon>Pseudomonadati</taxon>
        <taxon>Pseudomonadota</taxon>
        <taxon>Gammaproteobacteria</taxon>
        <taxon>Pseudomonadales</taxon>
        <taxon>Marinobacteraceae</taxon>
        <taxon>Marinobacter</taxon>
    </lineage>
</organism>
<dbReference type="Pfam" id="PF03861">
    <property type="entry name" value="ANTAR"/>
    <property type="match status" value="1"/>
</dbReference>
<accession>A0A2V3ZF87</accession>
<dbReference type="EMBL" id="QFWX01000008">
    <property type="protein sequence ID" value="PXX89122.1"/>
    <property type="molecule type" value="Genomic_DNA"/>
</dbReference>
<dbReference type="RefSeq" id="WP_114614282.1">
    <property type="nucleotide sequence ID" value="NZ_QFWX01000008.1"/>
</dbReference>
<dbReference type="OrthoDB" id="6884255at2"/>
<dbReference type="InterPro" id="IPR005561">
    <property type="entry name" value="ANTAR"/>
</dbReference>
<dbReference type="Proteomes" id="UP000253987">
    <property type="component" value="Unassembled WGS sequence"/>
</dbReference>
<dbReference type="Gene3D" id="3.40.50.2300">
    <property type="match status" value="1"/>
</dbReference>
<dbReference type="GO" id="GO:0003723">
    <property type="term" value="F:RNA binding"/>
    <property type="evidence" value="ECO:0007669"/>
    <property type="project" value="InterPro"/>
</dbReference>
<name>A0A2V3ZF87_9GAMM</name>
<dbReference type="AlphaFoldDB" id="A0A2V3ZF87"/>
<reference evidence="3" key="1">
    <citation type="submission" date="2018-05" db="EMBL/GenBank/DDBJ databases">
        <authorList>
            <person name="Lu D."/>
        </authorList>
    </citation>
    <scope>NUCLEOTIDE SEQUENCE [LARGE SCALE GENOMIC DNA]</scope>
    <source>
        <strain evidence="3">F01</strain>
    </source>
</reference>
<comment type="caution">
    <text evidence="2">The sequence shown here is derived from an EMBL/GenBank/DDBJ whole genome shotgun (WGS) entry which is preliminary data.</text>
</comment>
<evidence type="ECO:0000313" key="3">
    <source>
        <dbReference type="Proteomes" id="UP000253987"/>
    </source>
</evidence>
<reference evidence="2 3" key="2">
    <citation type="submission" date="2018-06" db="EMBL/GenBank/DDBJ databases">
        <title>Marinobactersediminissp. nov, a moderately halophilic bacterium isolated from marine solar saltern.</title>
        <authorList>
            <person name="Zhang Y."/>
        </authorList>
    </citation>
    <scope>NUCLEOTIDE SEQUENCE [LARGE SCALE GENOMIC DNA]</scope>
    <source>
        <strain evidence="2 3">F01</strain>
    </source>
</reference>
<dbReference type="SUPFAM" id="SSF52172">
    <property type="entry name" value="CheY-like"/>
    <property type="match status" value="1"/>
</dbReference>
<dbReference type="PROSITE" id="PS50921">
    <property type="entry name" value="ANTAR"/>
    <property type="match status" value="1"/>
</dbReference>
<dbReference type="InterPro" id="IPR011006">
    <property type="entry name" value="CheY-like_superfamily"/>
</dbReference>